<dbReference type="OrthoDB" id="10492472at2759"/>
<comment type="caution">
    <text evidence="1">The sequence shown here is derived from an EMBL/GenBank/DDBJ whole genome shotgun (WGS) entry which is preliminary data.</text>
</comment>
<keyword evidence="2" id="KW-1185">Reference proteome</keyword>
<evidence type="ECO:0000313" key="2">
    <source>
        <dbReference type="Proteomes" id="UP000299102"/>
    </source>
</evidence>
<protein>
    <submittedName>
        <fullName evidence="1">Uncharacterized protein</fullName>
    </submittedName>
</protein>
<reference evidence="1 2" key="1">
    <citation type="journal article" date="2019" name="Commun. Biol.">
        <title>The bagworm genome reveals a unique fibroin gene that provides high tensile strength.</title>
        <authorList>
            <person name="Kono N."/>
            <person name="Nakamura H."/>
            <person name="Ohtoshi R."/>
            <person name="Tomita M."/>
            <person name="Numata K."/>
            <person name="Arakawa K."/>
        </authorList>
    </citation>
    <scope>NUCLEOTIDE SEQUENCE [LARGE SCALE GENOMIC DNA]</scope>
</reference>
<dbReference type="EMBL" id="BGZK01002916">
    <property type="protein sequence ID" value="GBP97318.1"/>
    <property type="molecule type" value="Genomic_DNA"/>
</dbReference>
<dbReference type="Proteomes" id="UP000299102">
    <property type="component" value="Unassembled WGS sequence"/>
</dbReference>
<sequence>MYVAGVSPLLAVNTIGLRGERDSNDGMELSERRNYHSTYVLLIADPAVSVTMKHRVTHNLVSAHFFRAYKHHVIPTFAPLTLHKDRDFSYFTKLKYTPRASEEIAVYKYFVLFAERWF</sequence>
<dbReference type="AlphaFoldDB" id="A0A4C2AB07"/>
<proteinExistence type="predicted"/>
<organism evidence="1 2">
    <name type="scientific">Eumeta variegata</name>
    <name type="common">Bagworm moth</name>
    <name type="synonym">Eumeta japonica</name>
    <dbReference type="NCBI Taxonomy" id="151549"/>
    <lineage>
        <taxon>Eukaryota</taxon>
        <taxon>Metazoa</taxon>
        <taxon>Ecdysozoa</taxon>
        <taxon>Arthropoda</taxon>
        <taxon>Hexapoda</taxon>
        <taxon>Insecta</taxon>
        <taxon>Pterygota</taxon>
        <taxon>Neoptera</taxon>
        <taxon>Endopterygota</taxon>
        <taxon>Lepidoptera</taxon>
        <taxon>Glossata</taxon>
        <taxon>Ditrysia</taxon>
        <taxon>Tineoidea</taxon>
        <taxon>Psychidae</taxon>
        <taxon>Oiketicinae</taxon>
        <taxon>Eumeta</taxon>
    </lineage>
</organism>
<gene>
    <name evidence="1" type="ORF">EVAR_101019_1</name>
</gene>
<evidence type="ECO:0000313" key="1">
    <source>
        <dbReference type="EMBL" id="GBP97318.1"/>
    </source>
</evidence>
<name>A0A4C2AB07_EUMVA</name>
<accession>A0A4C2AB07</accession>